<keyword evidence="1" id="KW-1133">Transmembrane helix</keyword>
<dbReference type="Proteomes" id="UP000177371">
    <property type="component" value="Unassembled WGS sequence"/>
</dbReference>
<keyword evidence="1" id="KW-0472">Membrane</keyword>
<evidence type="ECO:0000313" key="3">
    <source>
        <dbReference type="Proteomes" id="UP000177371"/>
    </source>
</evidence>
<dbReference type="EMBL" id="MEUT01000071">
    <property type="protein sequence ID" value="OGC48269.1"/>
    <property type="molecule type" value="Genomic_DNA"/>
</dbReference>
<evidence type="ECO:0000313" key="2">
    <source>
        <dbReference type="EMBL" id="OGC48269.1"/>
    </source>
</evidence>
<proteinExistence type="predicted"/>
<dbReference type="AlphaFoldDB" id="A0A1F4UTK1"/>
<evidence type="ECO:0000256" key="1">
    <source>
        <dbReference type="SAM" id="Phobius"/>
    </source>
</evidence>
<feature type="transmembrane region" description="Helical" evidence="1">
    <location>
        <begin position="38"/>
        <end position="57"/>
    </location>
</feature>
<gene>
    <name evidence="2" type="ORF">A2W32_03575</name>
</gene>
<comment type="caution">
    <text evidence="2">The sequence shown here is derived from an EMBL/GenBank/DDBJ whole genome shotgun (WGS) entry which is preliminary data.</text>
</comment>
<sequence length="59" mass="6457">MTAFYVSAGLVLFVFPEILGSVVPGYEVPRPFRIGLRICGALVVGMTFLIEVLLWFGPP</sequence>
<name>A0A1F4UTK1_UNCKA</name>
<organism evidence="2 3">
    <name type="scientific">candidate division WWE3 bacterium RBG_16_37_10</name>
    <dbReference type="NCBI Taxonomy" id="1802610"/>
    <lineage>
        <taxon>Bacteria</taxon>
        <taxon>Katanobacteria</taxon>
    </lineage>
</organism>
<keyword evidence="1" id="KW-0812">Transmembrane</keyword>
<accession>A0A1F4UTK1</accession>
<reference evidence="2 3" key="1">
    <citation type="journal article" date="2016" name="Nat. Commun.">
        <title>Thousands of microbial genomes shed light on interconnected biogeochemical processes in an aquifer system.</title>
        <authorList>
            <person name="Anantharaman K."/>
            <person name="Brown C.T."/>
            <person name="Hug L.A."/>
            <person name="Sharon I."/>
            <person name="Castelle C.J."/>
            <person name="Probst A.J."/>
            <person name="Thomas B.C."/>
            <person name="Singh A."/>
            <person name="Wilkins M.J."/>
            <person name="Karaoz U."/>
            <person name="Brodie E.L."/>
            <person name="Williams K.H."/>
            <person name="Hubbard S.S."/>
            <person name="Banfield J.F."/>
        </authorList>
    </citation>
    <scope>NUCLEOTIDE SEQUENCE [LARGE SCALE GENOMIC DNA]</scope>
</reference>
<protein>
    <submittedName>
        <fullName evidence="2">Uncharacterized protein</fullName>
    </submittedName>
</protein>
<feature type="transmembrane region" description="Helical" evidence="1">
    <location>
        <begin position="6"/>
        <end position="26"/>
    </location>
</feature>